<dbReference type="SMART" id="SM00256">
    <property type="entry name" value="FBOX"/>
    <property type="match status" value="1"/>
</dbReference>
<proteinExistence type="predicted"/>
<organism evidence="2 3">
    <name type="scientific">Jaapia argillacea MUCL 33604</name>
    <dbReference type="NCBI Taxonomy" id="933084"/>
    <lineage>
        <taxon>Eukaryota</taxon>
        <taxon>Fungi</taxon>
        <taxon>Dikarya</taxon>
        <taxon>Basidiomycota</taxon>
        <taxon>Agaricomycotina</taxon>
        <taxon>Agaricomycetes</taxon>
        <taxon>Agaricomycetidae</taxon>
        <taxon>Jaapiales</taxon>
        <taxon>Jaapiaceae</taxon>
        <taxon>Jaapia</taxon>
    </lineage>
</organism>
<keyword evidence="3" id="KW-1185">Reference proteome</keyword>
<dbReference type="AlphaFoldDB" id="A0A067PTD2"/>
<dbReference type="InterPro" id="IPR036047">
    <property type="entry name" value="F-box-like_dom_sf"/>
</dbReference>
<accession>A0A067PTD2</accession>
<dbReference type="OrthoDB" id="3268567at2759"/>
<dbReference type="InParanoid" id="A0A067PTD2"/>
<sequence length="457" mass="51019">MLLQIPYDVQLQVLSWLSVADILSVGKTCRPLNSLTQNRAVWHQVLERMLAMIPVPKLARSCPSMSVPGLRECAIRAARLDAKWQRENLAPVTVYSVPCPPNVYFARLLAGGDWVALVSSSASVYLQEITDGGVAAVRQGRSIEFQRLGCDLSLSASAETMLLVTGQNPETEMNHIFLYQLNTDVPSIQLWEDVSFSDRFLSAAAAFDLLAFACPGEEEEELITIRRVGPDMRDRRQQVIMEVEDFPGIEDSTITLLSNNRLLISNGFGFALFPIPDLETVEVDDTTEEIISVHPLWSLQRDLTVFPPLVSPVVWEARDKGHVRPVMVLDYHALHILDIASFPPNHRVIPLPVRDDGDLTTVGFRRGVWWNSLDPSPEGREPMMRLRTCTFPQLRRNIDLARVSSGDFNVTTGSVIFPTHHDETAESLSFDEWTGRVCIILKGGPDGRRAIVINVVA</sequence>
<dbReference type="SUPFAM" id="SSF81383">
    <property type="entry name" value="F-box domain"/>
    <property type="match status" value="1"/>
</dbReference>
<dbReference type="Proteomes" id="UP000027265">
    <property type="component" value="Unassembled WGS sequence"/>
</dbReference>
<dbReference type="HOGENOM" id="CLU_047432_0_0_1"/>
<feature type="domain" description="F-box" evidence="1">
    <location>
        <begin position="1"/>
        <end position="45"/>
    </location>
</feature>
<reference evidence="3" key="1">
    <citation type="journal article" date="2014" name="Proc. Natl. Acad. Sci. U.S.A.">
        <title>Extensive sampling of basidiomycete genomes demonstrates inadequacy of the white-rot/brown-rot paradigm for wood decay fungi.</title>
        <authorList>
            <person name="Riley R."/>
            <person name="Salamov A.A."/>
            <person name="Brown D.W."/>
            <person name="Nagy L.G."/>
            <person name="Floudas D."/>
            <person name="Held B.W."/>
            <person name="Levasseur A."/>
            <person name="Lombard V."/>
            <person name="Morin E."/>
            <person name="Otillar R."/>
            <person name="Lindquist E.A."/>
            <person name="Sun H."/>
            <person name="LaButti K.M."/>
            <person name="Schmutz J."/>
            <person name="Jabbour D."/>
            <person name="Luo H."/>
            <person name="Baker S.E."/>
            <person name="Pisabarro A.G."/>
            <person name="Walton J.D."/>
            <person name="Blanchette R.A."/>
            <person name="Henrissat B."/>
            <person name="Martin F."/>
            <person name="Cullen D."/>
            <person name="Hibbett D.S."/>
            <person name="Grigoriev I.V."/>
        </authorList>
    </citation>
    <scope>NUCLEOTIDE SEQUENCE [LARGE SCALE GENOMIC DNA]</scope>
    <source>
        <strain evidence="3">MUCL 33604</strain>
    </source>
</reference>
<evidence type="ECO:0000313" key="2">
    <source>
        <dbReference type="EMBL" id="KDQ57115.1"/>
    </source>
</evidence>
<gene>
    <name evidence="2" type="ORF">JAAARDRAFT_284233</name>
</gene>
<evidence type="ECO:0000313" key="3">
    <source>
        <dbReference type="Proteomes" id="UP000027265"/>
    </source>
</evidence>
<protein>
    <recommendedName>
        <fullName evidence="1">F-box domain-containing protein</fullName>
    </recommendedName>
</protein>
<dbReference type="Pfam" id="PF12937">
    <property type="entry name" value="F-box-like"/>
    <property type="match status" value="1"/>
</dbReference>
<dbReference type="Gene3D" id="1.20.1280.50">
    <property type="match status" value="1"/>
</dbReference>
<name>A0A067PTD2_9AGAM</name>
<evidence type="ECO:0000259" key="1">
    <source>
        <dbReference type="PROSITE" id="PS50181"/>
    </source>
</evidence>
<dbReference type="InterPro" id="IPR001810">
    <property type="entry name" value="F-box_dom"/>
</dbReference>
<dbReference type="PROSITE" id="PS50181">
    <property type="entry name" value="FBOX"/>
    <property type="match status" value="1"/>
</dbReference>
<dbReference type="EMBL" id="KL197720">
    <property type="protein sequence ID" value="KDQ57115.1"/>
    <property type="molecule type" value="Genomic_DNA"/>
</dbReference>